<keyword evidence="1" id="KW-1133">Transmembrane helix</keyword>
<organism evidence="3">
    <name type="scientific">Caldilinea aerophila</name>
    <dbReference type="NCBI Taxonomy" id="133453"/>
    <lineage>
        <taxon>Bacteria</taxon>
        <taxon>Bacillati</taxon>
        <taxon>Chloroflexota</taxon>
        <taxon>Caldilineae</taxon>
        <taxon>Caldilineales</taxon>
        <taxon>Caldilineaceae</taxon>
        <taxon>Caldilinea</taxon>
    </lineage>
</organism>
<evidence type="ECO:0000313" key="3">
    <source>
        <dbReference type="EMBL" id="HDX32429.1"/>
    </source>
</evidence>
<protein>
    <recommendedName>
        <fullName evidence="2">TadE-like domain-containing protein</fullName>
    </recommendedName>
</protein>
<reference evidence="3" key="1">
    <citation type="journal article" date="2020" name="mSystems">
        <title>Genome- and Community-Level Interaction Insights into Carbon Utilization and Element Cycling Functions of Hydrothermarchaeota in Hydrothermal Sediment.</title>
        <authorList>
            <person name="Zhou Z."/>
            <person name="Liu Y."/>
            <person name="Xu W."/>
            <person name="Pan J."/>
            <person name="Luo Z.H."/>
            <person name="Li M."/>
        </authorList>
    </citation>
    <scope>NUCLEOTIDE SEQUENCE [LARGE SCALE GENOMIC DNA]</scope>
    <source>
        <strain evidence="3">SpSt-289</strain>
    </source>
</reference>
<feature type="transmembrane region" description="Helical" evidence="1">
    <location>
        <begin position="34"/>
        <end position="58"/>
    </location>
</feature>
<gene>
    <name evidence="3" type="ORF">ENQ20_13220</name>
</gene>
<keyword evidence="1" id="KW-0472">Membrane</keyword>
<evidence type="ECO:0000259" key="2">
    <source>
        <dbReference type="Pfam" id="PF07811"/>
    </source>
</evidence>
<sequence>MGKKDRVIEGTGLKNSVWSSLLTRGLRSEGGANLIEMSFIVVIVLALVVGAVDLGFAYQHYGVVLNASREGARLYSRTPCLSSNRAALRSAIVNAVVNETNANTNRAGVRILPQNVTISPDPTSAGCPAPGAPVEVRVSVLYRSQFGELIGLGEIPISASATMMHYGSDTSQSGS</sequence>
<keyword evidence="1" id="KW-0812">Transmembrane</keyword>
<name>A0A7C1K0S4_9CHLR</name>
<accession>A0A7C1K0S4</accession>
<comment type="caution">
    <text evidence="3">The sequence shown here is derived from an EMBL/GenBank/DDBJ whole genome shotgun (WGS) entry which is preliminary data.</text>
</comment>
<dbReference type="InterPro" id="IPR012495">
    <property type="entry name" value="TadE-like_dom"/>
</dbReference>
<feature type="domain" description="TadE-like" evidence="2">
    <location>
        <begin position="32"/>
        <end position="73"/>
    </location>
</feature>
<proteinExistence type="predicted"/>
<dbReference type="Pfam" id="PF07811">
    <property type="entry name" value="TadE"/>
    <property type="match status" value="1"/>
</dbReference>
<evidence type="ECO:0000256" key="1">
    <source>
        <dbReference type="SAM" id="Phobius"/>
    </source>
</evidence>
<dbReference type="EMBL" id="DSMG01000134">
    <property type="protein sequence ID" value="HDX32429.1"/>
    <property type="molecule type" value="Genomic_DNA"/>
</dbReference>
<dbReference type="AlphaFoldDB" id="A0A7C1K0S4"/>